<dbReference type="SUPFAM" id="SSF56281">
    <property type="entry name" value="Metallo-hydrolase/oxidoreductase"/>
    <property type="match status" value="1"/>
</dbReference>
<dbReference type="EMBL" id="BJYU01000004">
    <property type="protein sequence ID" value="GEO12993.1"/>
    <property type="molecule type" value="Genomic_DNA"/>
</dbReference>
<keyword evidence="2" id="KW-1185">Reference proteome</keyword>
<dbReference type="OrthoDB" id="9800940at2"/>
<evidence type="ECO:0000313" key="2">
    <source>
        <dbReference type="Proteomes" id="UP000321085"/>
    </source>
</evidence>
<organism evidence="1 2">
    <name type="scientific">Microvirga aerophila</name>
    <dbReference type="NCBI Taxonomy" id="670291"/>
    <lineage>
        <taxon>Bacteria</taxon>
        <taxon>Pseudomonadati</taxon>
        <taxon>Pseudomonadota</taxon>
        <taxon>Alphaproteobacteria</taxon>
        <taxon>Hyphomicrobiales</taxon>
        <taxon>Methylobacteriaceae</taxon>
        <taxon>Microvirga</taxon>
    </lineage>
</organism>
<dbReference type="PANTHER" id="PTHR46018">
    <property type="entry name" value="ZINC PHOSPHODIESTERASE ELAC PROTEIN 1"/>
    <property type="match status" value="1"/>
</dbReference>
<name>A0A512BM15_9HYPH</name>
<dbReference type="InterPro" id="IPR036866">
    <property type="entry name" value="RibonucZ/Hydroxyglut_hydro"/>
</dbReference>
<protein>
    <submittedName>
        <fullName evidence="1">Ribonuclease Z</fullName>
    </submittedName>
</protein>
<gene>
    <name evidence="1" type="ORF">MAE02_06890</name>
</gene>
<dbReference type="NCBIfam" id="NF002558">
    <property type="entry name" value="PRK02126.1"/>
    <property type="match status" value="1"/>
</dbReference>
<reference evidence="1 2" key="1">
    <citation type="submission" date="2019-07" db="EMBL/GenBank/DDBJ databases">
        <title>Whole genome shotgun sequence of Microvirga aerophila NBRC 106136.</title>
        <authorList>
            <person name="Hosoyama A."/>
            <person name="Uohara A."/>
            <person name="Ohji S."/>
            <person name="Ichikawa N."/>
        </authorList>
    </citation>
    <scope>NUCLEOTIDE SEQUENCE [LARGE SCALE GENOMIC DNA]</scope>
    <source>
        <strain evidence="1 2">NBRC 106136</strain>
    </source>
</reference>
<dbReference type="RefSeq" id="WP_114185114.1">
    <property type="nucleotide sequence ID" value="NZ_BJYU01000004.1"/>
</dbReference>
<accession>A0A512BM15</accession>
<dbReference type="GO" id="GO:0042781">
    <property type="term" value="F:3'-tRNA processing endoribonuclease activity"/>
    <property type="evidence" value="ECO:0007669"/>
    <property type="project" value="TreeGrafter"/>
</dbReference>
<comment type="caution">
    <text evidence="1">The sequence shown here is derived from an EMBL/GenBank/DDBJ whole genome shotgun (WGS) entry which is preliminary data.</text>
</comment>
<dbReference type="Proteomes" id="UP000321085">
    <property type="component" value="Unassembled WGS sequence"/>
</dbReference>
<sequence length="331" mass="37394">MSWLVQPRPINGPFDDPGLYIDFHYGRRAILFDLGDLSPLSNRELMRVSHVFVSHTHIDHFAGFERLLRVCLHRAGPLHLIGPPDFIDRVEHKLQGFTWNLVDETSVDFQLHVGEFDGVQISRRASFSARRVFRREELGVSELPKQVVLADDDFRIEAVALDHGIPSLAFGFRETVRVNVRRGVLESLGLPKGPWLSEAKSLIRTGAFDGDLVVPGVGTVSLKELRHQLFFVGPGQSVVYVTDAGFSESNKEKILFLAREADQLFIEAVFLERDRTLAEASLHLTAWQAGHLARLANVKDLALFHHSARYLEEPDVLRREAFKAFDDPQTS</sequence>
<dbReference type="PANTHER" id="PTHR46018:SF7">
    <property type="entry name" value="RIBONUCLEASE Z"/>
    <property type="match status" value="1"/>
</dbReference>
<dbReference type="AlphaFoldDB" id="A0A512BM15"/>
<dbReference type="Gene3D" id="3.60.15.10">
    <property type="entry name" value="Ribonuclease Z/Hydroxyacylglutathione hydrolase-like"/>
    <property type="match status" value="1"/>
</dbReference>
<proteinExistence type="predicted"/>
<evidence type="ECO:0000313" key="1">
    <source>
        <dbReference type="EMBL" id="GEO12993.1"/>
    </source>
</evidence>